<comment type="caution">
    <text evidence="1">The sequence shown here is derived from an EMBL/GenBank/DDBJ whole genome shotgun (WGS) entry which is preliminary data.</text>
</comment>
<reference evidence="1 2" key="1">
    <citation type="journal article" date="2017" name="ISME J.">
        <title>Energy and carbon metabolisms in a deep terrestrial subsurface fluid microbial community.</title>
        <authorList>
            <person name="Momper L."/>
            <person name="Jungbluth S.P."/>
            <person name="Lee M.D."/>
            <person name="Amend J.P."/>
        </authorList>
    </citation>
    <scope>NUCLEOTIDE SEQUENCE [LARGE SCALE GENOMIC DNA]</scope>
    <source>
        <strain evidence="1">SURF_17</strain>
    </source>
</reference>
<dbReference type="EMBL" id="QZKI01000095">
    <property type="protein sequence ID" value="RJP68061.1"/>
    <property type="molecule type" value="Genomic_DNA"/>
</dbReference>
<protein>
    <submittedName>
        <fullName evidence="1">Uncharacterized protein</fullName>
    </submittedName>
</protein>
<gene>
    <name evidence="1" type="ORF">C4532_13570</name>
</gene>
<proteinExistence type="predicted"/>
<sequence>MEMRDFFTVARIKQTLKECEELGINTLLARADNHIRRLLAEYWNEGGTIQWIAQTAHEMRSLHDNIITIAQTGAKAAFIQGTTVDEFSLDNRLDEIRPLIDLIHSGGMAAGVGSHNPRVIRIIEEEGWDVDFYVVSFYDVITHDEAYLDADRHETVKLIREIQKPCIAIKVLAAGRTNPEDALRFAFENIKPSDAVAVGTYPKERPDEMRQNVALYKKYGSILRGARVS</sequence>
<dbReference type="SUPFAM" id="SSF51366">
    <property type="entry name" value="Ribulose-phoshate binding barrel"/>
    <property type="match status" value="1"/>
</dbReference>
<evidence type="ECO:0000313" key="1">
    <source>
        <dbReference type="EMBL" id="RJP68061.1"/>
    </source>
</evidence>
<name>A0A419EUV6_9BACT</name>
<dbReference type="Proteomes" id="UP000285961">
    <property type="component" value="Unassembled WGS sequence"/>
</dbReference>
<dbReference type="AlphaFoldDB" id="A0A419EUV6"/>
<dbReference type="InterPro" id="IPR011060">
    <property type="entry name" value="RibuloseP-bd_barrel"/>
</dbReference>
<evidence type="ECO:0000313" key="2">
    <source>
        <dbReference type="Proteomes" id="UP000285961"/>
    </source>
</evidence>
<organism evidence="1 2">
    <name type="scientific">Candidatus Abyssobacteria bacterium SURF_17</name>
    <dbReference type="NCBI Taxonomy" id="2093361"/>
    <lineage>
        <taxon>Bacteria</taxon>
        <taxon>Pseudomonadati</taxon>
        <taxon>Candidatus Hydrogenedentota</taxon>
        <taxon>Candidatus Abyssobacteria</taxon>
    </lineage>
</organism>
<accession>A0A419EUV6</accession>